<dbReference type="PANTHER" id="PTHR33121">
    <property type="entry name" value="CYCLIC DI-GMP PHOSPHODIESTERASE PDEF"/>
    <property type="match status" value="1"/>
</dbReference>
<evidence type="ECO:0000259" key="1">
    <source>
        <dbReference type="PROSITE" id="PS50883"/>
    </source>
</evidence>
<dbReference type="EMBL" id="CP000116">
    <property type="protein sequence ID" value="AAZ97375.1"/>
    <property type="molecule type" value="Genomic_DNA"/>
</dbReference>
<dbReference type="SUPFAM" id="SSF141868">
    <property type="entry name" value="EAL domain-like"/>
    <property type="match status" value="1"/>
</dbReference>
<dbReference type="CDD" id="cd01948">
    <property type="entry name" value="EAL"/>
    <property type="match status" value="1"/>
</dbReference>
<evidence type="ECO:0000313" key="3">
    <source>
        <dbReference type="Proteomes" id="UP000008291"/>
    </source>
</evidence>
<name>Q3SEV6_THIDA</name>
<dbReference type="RefSeq" id="WP_011311934.1">
    <property type="nucleotide sequence ID" value="NC_007404.1"/>
</dbReference>
<reference evidence="2 3" key="1">
    <citation type="journal article" date="2006" name="J. Bacteriol.">
        <title>The genome sequence of the obligately chemolithoautotrophic, facultatively anaerobic bacterium Thiobacillus denitrificans.</title>
        <authorList>
            <person name="Beller H.R."/>
            <person name="Chain P.S."/>
            <person name="Letain T.E."/>
            <person name="Chakicherla A."/>
            <person name="Larimer F.W."/>
            <person name="Richardson P.M."/>
            <person name="Coleman M.A."/>
            <person name="Wood A.P."/>
            <person name="Kelly D.P."/>
        </authorList>
    </citation>
    <scope>NUCLEOTIDE SEQUENCE [LARGE SCALE GENOMIC DNA]</scope>
    <source>
        <strain evidence="2 3">ATCC 25259</strain>
    </source>
</reference>
<dbReference type="AlphaFoldDB" id="Q3SEV6"/>
<dbReference type="KEGG" id="tbd:Tbd_1422"/>
<dbReference type="Gene3D" id="3.20.20.450">
    <property type="entry name" value="EAL domain"/>
    <property type="match status" value="1"/>
</dbReference>
<keyword evidence="3" id="KW-1185">Reference proteome</keyword>
<dbReference type="HOGENOM" id="CLU_000445_70_50_4"/>
<dbReference type="Proteomes" id="UP000008291">
    <property type="component" value="Chromosome"/>
</dbReference>
<dbReference type="STRING" id="292415.Tbd_1422"/>
<dbReference type="PROSITE" id="PS50883">
    <property type="entry name" value="EAL"/>
    <property type="match status" value="1"/>
</dbReference>
<dbReference type="InterPro" id="IPR001633">
    <property type="entry name" value="EAL_dom"/>
</dbReference>
<dbReference type="InterPro" id="IPR035919">
    <property type="entry name" value="EAL_sf"/>
</dbReference>
<dbReference type="eggNOG" id="COG2200">
    <property type="taxonomic scope" value="Bacteria"/>
</dbReference>
<evidence type="ECO:0000313" key="2">
    <source>
        <dbReference type="EMBL" id="AAZ97375.1"/>
    </source>
</evidence>
<dbReference type="PANTHER" id="PTHR33121:SF76">
    <property type="entry name" value="SIGNALING PROTEIN"/>
    <property type="match status" value="1"/>
</dbReference>
<dbReference type="InterPro" id="IPR050706">
    <property type="entry name" value="Cyclic-di-GMP_PDE-like"/>
</dbReference>
<proteinExistence type="predicted"/>
<accession>Q3SEV6</accession>
<dbReference type="GO" id="GO:0071111">
    <property type="term" value="F:cyclic-guanylate-specific phosphodiesterase activity"/>
    <property type="evidence" value="ECO:0007669"/>
    <property type="project" value="InterPro"/>
</dbReference>
<protein>
    <submittedName>
        <fullName evidence="2">Putative diguanylate phosphodiesterase (EAL domain)</fullName>
    </submittedName>
</protein>
<gene>
    <name evidence="2" type="ordered locus">Tbd_1422</name>
</gene>
<dbReference type="SMART" id="SM00052">
    <property type="entry name" value="EAL"/>
    <property type="match status" value="1"/>
</dbReference>
<sequence length="261" mass="28211">MRTLLQDILARPRFTTLLQPVLDLEEGLITGYEALSHGPASTPLHAPQALVAAAVHSGLLTELDLACMRGAIRTFARLKLAGRLLLHVSPASLLDARFDPDTVSAALDAARIARSRLVVVIRQAEESARLDFPALDRAVSRLRATSIEVAVDGADDAAADLAGWREFRPFFVKARMRCVTSQRHPLAAGPTGGRPPHPVSSARFPLLAHGVESRGDLRLLKDLGIRYAQGDLIGCPSPVPIRLLPREVEMCLHNAGPTHLH</sequence>
<feature type="domain" description="EAL" evidence="1">
    <location>
        <begin position="1"/>
        <end position="250"/>
    </location>
</feature>
<dbReference type="Pfam" id="PF00563">
    <property type="entry name" value="EAL"/>
    <property type="match status" value="1"/>
</dbReference>
<organism evidence="2 3">
    <name type="scientific">Thiobacillus denitrificans (strain ATCC 25259 / T1)</name>
    <dbReference type="NCBI Taxonomy" id="292415"/>
    <lineage>
        <taxon>Bacteria</taxon>
        <taxon>Pseudomonadati</taxon>
        <taxon>Pseudomonadota</taxon>
        <taxon>Betaproteobacteria</taxon>
        <taxon>Nitrosomonadales</taxon>
        <taxon>Thiobacillaceae</taxon>
        <taxon>Thiobacillus</taxon>
    </lineage>
</organism>